<evidence type="ECO:0000313" key="1">
    <source>
        <dbReference type="EMBL" id="GAJ00074.1"/>
    </source>
</evidence>
<dbReference type="EMBL" id="BARW01015890">
    <property type="protein sequence ID" value="GAJ00074.1"/>
    <property type="molecule type" value="Genomic_DNA"/>
</dbReference>
<accession>X1T4C8</accession>
<protein>
    <submittedName>
        <fullName evidence="1">Uncharacterized protein</fullName>
    </submittedName>
</protein>
<proteinExistence type="predicted"/>
<reference evidence="1" key="1">
    <citation type="journal article" date="2014" name="Front. Microbiol.">
        <title>High frequency of phylogenetically diverse reductive dehalogenase-homologous genes in deep subseafloor sedimentary metagenomes.</title>
        <authorList>
            <person name="Kawai M."/>
            <person name="Futagami T."/>
            <person name="Toyoda A."/>
            <person name="Takaki Y."/>
            <person name="Nishi S."/>
            <person name="Hori S."/>
            <person name="Arai W."/>
            <person name="Tsubouchi T."/>
            <person name="Morono Y."/>
            <person name="Uchiyama I."/>
            <person name="Ito T."/>
            <person name="Fujiyama A."/>
            <person name="Inagaki F."/>
            <person name="Takami H."/>
        </authorList>
    </citation>
    <scope>NUCLEOTIDE SEQUENCE</scope>
    <source>
        <strain evidence="1">Expedition CK06-06</strain>
    </source>
</reference>
<gene>
    <name evidence="1" type="ORF">S12H4_27792</name>
</gene>
<comment type="caution">
    <text evidence="1">The sequence shown here is derived from an EMBL/GenBank/DDBJ whole genome shotgun (WGS) entry which is preliminary data.</text>
</comment>
<feature type="non-terminal residue" evidence="1">
    <location>
        <position position="1"/>
    </location>
</feature>
<organism evidence="1">
    <name type="scientific">marine sediment metagenome</name>
    <dbReference type="NCBI Taxonomy" id="412755"/>
    <lineage>
        <taxon>unclassified sequences</taxon>
        <taxon>metagenomes</taxon>
        <taxon>ecological metagenomes</taxon>
    </lineage>
</organism>
<sequence length="30" mass="3284">PDMGYGVRVDPVVSNAVEQAVKFFENWGTA</sequence>
<name>X1T4C8_9ZZZZ</name>
<dbReference type="AlphaFoldDB" id="X1T4C8"/>